<dbReference type="InterPro" id="IPR008580">
    <property type="entry name" value="PPPDE_dom"/>
</dbReference>
<dbReference type="Pfam" id="PF05903">
    <property type="entry name" value="Peptidase_C97"/>
    <property type="match status" value="1"/>
</dbReference>
<dbReference type="PANTHER" id="PTHR12378">
    <property type="entry name" value="DESUMOYLATING ISOPEPTIDASE"/>
    <property type="match status" value="1"/>
</dbReference>
<evidence type="ECO:0000313" key="6">
    <source>
        <dbReference type="Proteomes" id="UP000789508"/>
    </source>
</evidence>
<dbReference type="Gene3D" id="3.90.1720.30">
    <property type="entry name" value="PPPDE domains"/>
    <property type="match status" value="1"/>
</dbReference>
<accession>A0A9N8VFZ0</accession>
<proteinExistence type="inferred from homology"/>
<evidence type="ECO:0000256" key="2">
    <source>
        <dbReference type="ARBA" id="ARBA00022670"/>
    </source>
</evidence>
<reference evidence="5" key="1">
    <citation type="submission" date="2021-06" db="EMBL/GenBank/DDBJ databases">
        <authorList>
            <person name="Kallberg Y."/>
            <person name="Tangrot J."/>
            <person name="Rosling A."/>
        </authorList>
    </citation>
    <scope>NUCLEOTIDE SEQUENCE</scope>
    <source>
        <strain evidence="5">FL130A</strain>
    </source>
</reference>
<name>A0A9N8VFZ0_9GLOM</name>
<keyword evidence="2" id="KW-0645">Protease</keyword>
<protein>
    <submittedName>
        <fullName evidence="5">3263_t:CDS:1</fullName>
    </submittedName>
</protein>
<dbReference type="SMART" id="SM01179">
    <property type="entry name" value="DUF862"/>
    <property type="match status" value="1"/>
</dbReference>
<evidence type="ECO:0000259" key="4">
    <source>
        <dbReference type="PROSITE" id="PS51858"/>
    </source>
</evidence>
<keyword evidence="3" id="KW-0378">Hydrolase</keyword>
<dbReference type="GO" id="GO:0006508">
    <property type="term" value="P:proteolysis"/>
    <property type="evidence" value="ECO:0007669"/>
    <property type="project" value="UniProtKB-KW"/>
</dbReference>
<dbReference type="GO" id="GO:0101005">
    <property type="term" value="F:deubiquitinase activity"/>
    <property type="evidence" value="ECO:0007669"/>
    <property type="project" value="TreeGrafter"/>
</dbReference>
<comment type="caution">
    <text evidence="5">The sequence shown here is derived from an EMBL/GenBank/DDBJ whole genome shotgun (WGS) entry which is preliminary data.</text>
</comment>
<dbReference type="EMBL" id="CAJVPS010000087">
    <property type="protein sequence ID" value="CAG8449946.1"/>
    <property type="molecule type" value="Genomic_DNA"/>
</dbReference>
<keyword evidence="6" id="KW-1185">Reference proteome</keyword>
<comment type="similarity">
    <text evidence="1">Belongs to the DeSI family.</text>
</comment>
<dbReference type="PROSITE" id="PS51858">
    <property type="entry name" value="PPPDE"/>
    <property type="match status" value="1"/>
</dbReference>
<evidence type="ECO:0000313" key="5">
    <source>
        <dbReference type="EMBL" id="CAG8449946.1"/>
    </source>
</evidence>
<evidence type="ECO:0000256" key="3">
    <source>
        <dbReference type="ARBA" id="ARBA00022801"/>
    </source>
</evidence>
<dbReference type="AlphaFoldDB" id="A0A9N8VFZ0"/>
<dbReference type="Proteomes" id="UP000789508">
    <property type="component" value="Unassembled WGS sequence"/>
</dbReference>
<sequence length="225" mass="25456">MHFPNNIVRSFFHNLTSLANNRNSSTITISQNDTNDNTNITIEPLIQGPKKIPVYVNVYDMLPKGKVADFGYRLGVGIFHSGVEVLGREYNFGGHVYDYTGVFVMRPKAGFPNVTFKESIKMGYTELEKEEVILIIKELSEEFRGNTYNLLTRNCNHFSGELCKRLVGKSTPGWINRAAKLGTYFPCMVPNGWIDPPECDETTIQSEQLHQPQSQHMNCATNTQV</sequence>
<dbReference type="PANTHER" id="PTHR12378:SF80">
    <property type="entry name" value="IP06716P-RELATED"/>
    <property type="match status" value="1"/>
</dbReference>
<dbReference type="OrthoDB" id="412286at2759"/>
<evidence type="ECO:0000256" key="1">
    <source>
        <dbReference type="ARBA" id="ARBA00008140"/>
    </source>
</evidence>
<feature type="domain" description="PPPDE" evidence="4">
    <location>
        <begin position="52"/>
        <end position="193"/>
    </location>
</feature>
<organism evidence="5 6">
    <name type="scientific">Ambispora leptoticha</name>
    <dbReference type="NCBI Taxonomy" id="144679"/>
    <lineage>
        <taxon>Eukaryota</taxon>
        <taxon>Fungi</taxon>
        <taxon>Fungi incertae sedis</taxon>
        <taxon>Mucoromycota</taxon>
        <taxon>Glomeromycotina</taxon>
        <taxon>Glomeromycetes</taxon>
        <taxon>Archaeosporales</taxon>
        <taxon>Ambisporaceae</taxon>
        <taxon>Ambispora</taxon>
    </lineage>
</organism>
<dbReference type="InterPro" id="IPR042266">
    <property type="entry name" value="PPPDE_sf"/>
</dbReference>
<dbReference type="GO" id="GO:0016579">
    <property type="term" value="P:protein deubiquitination"/>
    <property type="evidence" value="ECO:0007669"/>
    <property type="project" value="TreeGrafter"/>
</dbReference>
<gene>
    <name evidence="5" type="ORF">ALEPTO_LOCUS940</name>
</gene>